<dbReference type="STRING" id="196109.A0A136IYF1"/>
<sequence length="158" mass="17377">MARLRQPEWHTQWNLALLDGDDALVVVPGSHRRARTDAERSADPLESDMPGQMVVRLDAGDVAFYNNNILHRGVYDAARDRMSLHGSVGHVAGGKLRARNVLQHGVGEWVDQCDFRGAFSGSSGPNEAERQLARAEKMRDKLVKLGRESGDVGYSLTG</sequence>
<evidence type="ECO:0008006" key="3">
    <source>
        <dbReference type="Google" id="ProtNLM"/>
    </source>
</evidence>
<dbReference type="PANTHER" id="PTHR40470:SF1">
    <property type="entry name" value="PHYTANOYL-COA DIOXYGENASE FAMILY PROTEIN (AFU_ORTHOLOGUE AFUA_2G15850)"/>
    <property type="match status" value="1"/>
</dbReference>
<dbReference type="SUPFAM" id="SSF51197">
    <property type="entry name" value="Clavaminate synthase-like"/>
    <property type="match status" value="1"/>
</dbReference>
<accession>A0A136IYF1</accession>
<evidence type="ECO:0000313" key="1">
    <source>
        <dbReference type="EMBL" id="KXJ89776.1"/>
    </source>
</evidence>
<reference evidence="2" key="1">
    <citation type="submission" date="2016-02" db="EMBL/GenBank/DDBJ databases">
        <title>Draft genome sequence of Microdochium bolleyi, a fungal endophyte of beachgrass.</title>
        <authorList>
            <consortium name="DOE Joint Genome Institute"/>
            <person name="David A.S."/>
            <person name="May G."/>
            <person name="Haridas S."/>
            <person name="Lim J."/>
            <person name="Wang M."/>
            <person name="Labutti K."/>
            <person name="Lipzen A."/>
            <person name="Barry K."/>
            <person name="Grigoriev I.V."/>
        </authorList>
    </citation>
    <scope>NUCLEOTIDE SEQUENCE [LARGE SCALE GENOMIC DNA]</scope>
    <source>
        <strain evidence="2">J235TASD1</strain>
    </source>
</reference>
<dbReference type="AlphaFoldDB" id="A0A136IYF1"/>
<keyword evidence="2" id="KW-1185">Reference proteome</keyword>
<protein>
    <recommendedName>
        <fullName evidence="3">Phytanoyl-CoA dioxygenase</fullName>
    </recommendedName>
</protein>
<proteinExistence type="predicted"/>
<evidence type="ECO:0000313" key="2">
    <source>
        <dbReference type="Proteomes" id="UP000070501"/>
    </source>
</evidence>
<name>A0A136IYF1_9PEZI</name>
<dbReference type="Gene3D" id="2.60.120.620">
    <property type="entry name" value="q2cbj1_9rhob like domain"/>
    <property type="match status" value="1"/>
</dbReference>
<gene>
    <name evidence="1" type="ORF">Micbo1qcDRAFT_165131</name>
</gene>
<dbReference type="Proteomes" id="UP000070501">
    <property type="component" value="Unassembled WGS sequence"/>
</dbReference>
<dbReference type="PANTHER" id="PTHR40470">
    <property type="entry name" value="PHYTANOYL-COA DIOXYGENASE FAMILY PROTEIN (AFU_ORTHOLOGUE AFUA_2G15850)"/>
    <property type="match status" value="1"/>
</dbReference>
<dbReference type="OrthoDB" id="2106152at2759"/>
<dbReference type="InParanoid" id="A0A136IYF1"/>
<organism evidence="1 2">
    <name type="scientific">Microdochium bolleyi</name>
    <dbReference type="NCBI Taxonomy" id="196109"/>
    <lineage>
        <taxon>Eukaryota</taxon>
        <taxon>Fungi</taxon>
        <taxon>Dikarya</taxon>
        <taxon>Ascomycota</taxon>
        <taxon>Pezizomycotina</taxon>
        <taxon>Sordariomycetes</taxon>
        <taxon>Xylariomycetidae</taxon>
        <taxon>Xylariales</taxon>
        <taxon>Microdochiaceae</taxon>
        <taxon>Microdochium</taxon>
    </lineage>
</organism>
<dbReference type="EMBL" id="KQ964254">
    <property type="protein sequence ID" value="KXJ89776.1"/>
    <property type="molecule type" value="Genomic_DNA"/>
</dbReference>